<comment type="caution">
    <text evidence="2">The sequence shown here is derived from an EMBL/GenBank/DDBJ whole genome shotgun (WGS) entry which is preliminary data.</text>
</comment>
<dbReference type="EMBL" id="JAGMUU010000018">
    <property type="protein sequence ID" value="KAH7133333.1"/>
    <property type="molecule type" value="Genomic_DNA"/>
</dbReference>
<dbReference type="AlphaFoldDB" id="A0A9P9E943"/>
<name>A0A9P9E943_9HYPO</name>
<dbReference type="OrthoDB" id="5571888at2759"/>
<dbReference type="PANTHER" id="PTHR24148">
    <property type="entry name" value="ANKYRIN REPEAT DOMAIN-CONTAINING PROTEIN 39 HOMOLOG-RELATED"/>
    <property type="match status" value="1"/>
</dbReference>
<organism evidence="2 3">
    <name type="scientific">Dactylonectria estremocensis</name>
    <dbReference type="NCBI Taxonomy" id="1079267"/>
    <lineage>
        <taxon>Eukaryota</taxon>
        <taxon>Fungi</taxon>
        <taxon>Dikarya</taxon>
        <taxon>Ascomycota</taxon>
        <taxon>Pezizomycotina</taxon>
        <taxon>Sordariomycetes</taxon>
        <taxon>Hypocreomycetidae</taxon>
        <taxon>Hypocreales</taxon>
        <taxon>Nectriaceae</taxon>
        <taxon>Dactylonectria</taxon>
    </lineage>
</organism>
<dbReference type="InterPro" id="IPR010730">
    <property type="entry name" value="HET"/>
</dbReference>
<proteinExistence type="predicted"/>
<gene>
    <name evidence="2" type="ORF">B0J13DRAFT_451027</name>
</gene>
<dbReference type="Pfam" id="PF26639">
    <property type="entry name" value="Het-6_barrel"/>
    <property type="match status" value="1"/>
</dbReference>
<evidence type="ECO:0000313" key="3">
    <source>
        <dbReference type="Proteomes" id="UP000717696"/>
    </source>
</evidence>
<accession>A0A9P9E943</accession>
<feature type="domain" description="Heterokaryon incompatibility" evidence="1">
    <location>
        <begin position="71"/>
        <end position="219"/>
    </location>
</feature>
<dbReference type="Proteomes" id="UP000717696">
    <property type="component" value="Unassembled WGS sequence"/>
</dbReference>
<dbReference type="PANTHER" id="PTHR24148:SF64">
    <property type="entry name" value="HETEROKARYON INCOMPATIBILITY DOMAIN-CONTAINING PROTEIN"/>
    <property type="match status" value="1"/>
</dbReference>
<evidence type="ECO:0000313" key="2">
    <source>
        <dbReference type="EMBL" id="KAH7133333.1"/>
    </source>
</evidence>
<dbReference type="Pfam" id="PF06985">
    <property type="entry name" value="HET"/>
    <property type="match status" value="1"/>
</dbReference>
<evidence type="ECO:0000259" key="1">
    <source>
        <dbReference type="Pfam" id="PF06985"/>
    </source>
</evidence>
<reference evidence="2" key="1">
    <citation type="journal article" date="2021" name="Nat. Commun.">
        <title>Genetic determinants of endophytism in the Arabidopsis root mycobiome.</title>
        <authorList>
            <person name="Mesny F."/>
            <person name="Miyauchi S."/>
            <person name="Thiergart T."/>
            <person name="Pickel B."/>
            <person name="Atanasova L."/>
            <person name="Karlsson M."/>
            <person name="Huettel B."/>
            <person name="Barry K.W."/>
            <person name="Haridas S."/>
            <person name="Chen C."/>
            <person name="Bauer D."/>
            <person name="Andreopoulos W."/>
            <person name="Pangilinan J."/>
            <person name="LaButti K."/>
            <person name="Riley R."/>
            <person name="Lipzen A."/>
            <person name="Clum A."/>
            <person name="Drula E."/>
            <person name="Henrissat B."/>
            <person name="Kohler A."/>
            <person name="Grigoriev I.V."/>
            <person name="Martin F.M."/>
            <person name="Hacquard S."/>
        </authorList>
    </citation>
    <scope>NUCLEOTIDE SEQUENCE</scope>
    <source>
        <strain evidence="2">MPI-CAGE-AT-0021</strain>
    </source>
</reference>
<dbReference type="InterPro" id="IPR052895">
    <property type="entry name" value="HetReg/Transcr_Mod"/>
</dbReference>
<sequence length="629" mass="71509">MAHDLRAEETQGNQAPVPARIETSLSGNSAFEYSPFEDNFSVRILTLAPGTGDDALVGSLSVENLDVNPRYEAISYVWGTEGRCAGILCNGRPLPLTTSIEGALRRLRHATQPRRLWADQICINQDDIAERSRQVSLMNSIYKGAEHVLVWLGPDDERVADDAVSMIHHLRDVFADDELHESFRLAHSEELLQQDQSLWVPLSKLTKLPWFNRIWIVQEIGTRTSATLYWGSAEVDWDTLSHVADVLNQNYHYLRTRFSIFTPSIRYLRRRFVEPDEDDDVEDENDINQNRSSFIHQLHRARHLRAKDPRDHVYAFLGHFSIQRGSKALAELKADYSRPIEDIFYEVAARELTDGESLVLLSTCRAMPAGPKKKAMPSPDLPSWVPDWRMAPLHALASPSTPHRASGYTQPKLWIDDSKRALKVCGVQFDEVARLSWSLFGKTFQFRHVNPRRLPIQALWQDICRYRRFTLKQPYPTGGSALFAFMQTLTNACTVADLSRSYRNIPESEWLADGAAYLVRALGDSSFVAQDVRELAPDGDAFRWSHEATLVARYRKFGVTTSGLFFIGPEMMERGDVIVVLYGAKTPIALRRRPEGDGWTLVGECYVHGIMDGEVLEDDELEEEEFTIL</sequence>
<keyword evidence="3" id="KW-1185">Reference proteome</keyword>
<protein>
    <submittedName>
        <fullName evidence="2">Heterokaryon incompatibility protein-domain-containing protein</fullName>
    </submittedName>
</protein>